<dbReference type="Pfam" id="PF09943">
    <property type="entry name" value="DUF2175"/>
    <property type="match status" value="1"/>
</dbReference>
<proteinExistence type="predicted"/>
<dbReference type="RefSeq" id="WP_393972089.1">
    <property type="nucleotide sequence ID" value="NZ_CP133772.1"/>
</dbReference>
<dbReference type="GeneID" id="95967424"/>
<name>A0AAX4NH08_9ARCH</name>
<gene>
    <name evidence="1" type="ORF">OXIME_000693</name>
</gene>
<dbReference type="Proteomes" id="UP001451606">
    <property type="component" value="Chromosome"/>
</dbReference>
<evidence type="ECO:0000313" key="2">
    <source>
        <dbReference type="Proteomes" id="UP001451606"/>
    </source>
</evidence>
<dbReference type="KEGG" id="omr:OXIME_000693"/>
<dbReference type="InterPro" id="IPR018686">
    <property type="entry name" value="DUF2175"/>
</dbReference>
<dbReference type="EMBL" id="CP133772">
    <property type="protein sequence ID" value="WYY00137.1"/>
    <property type="molecule type" value="Genomic_DNA"/>
</dbReference>
<dbReference type="AlphaFoldDB" id="A0AAX4NH08"/>
<protein>
    <submittedName>
        <fullName evidence="1">DUF2175 family protein</fullName>
    </submittedName>
</protein>
<keyword evidence="2" id="KW-1185">Reference proteome</keyword>
<reference evidence="1 2" key="1">
    <citation type="submission" date="2023-09" db="EMBL/GenBank/DDBJ databases">
        <authorList>
            <person name="Golyshina O.V."/>
            <person name="Lunev E.A."/>
            <person name="Bargiela R."/>
            <person name="Gaines M.C."/>
            <person name="Daum B."/>
            <person name="Bale N.J."/>
            <person name="Koenen M."/>
            <person name="Sinninghe Damst J.S."/>
            <person name="Yakimov M."/>
            <person name="Golyshin P.N."/>
        </authorList>
    </citation>
    <scope>NUCLEOTIDE SEQUENCE [LARGE SCALE GENOMIC DNA]</scope>
    <source>
        <strain evidence="1 2">M1</strain>
    </source>
</reference>
<accession>A0AAX4NH08</accession>
<organism evidence="1 2">
    <name type="scientific">Oxyplasma meridianum</name>
    <dbReference type="NCBI Taxonomy" id="3073602"/>
    <lineage>
        <taxon>Archaea</taxon>
        <taxon>Methanobacteriati</taxon>
        <taxon>Thermoplasmatota</taxon>
        <taxon>Thermoplasmata</taxon>
        <taxon>Thermoplasmatales</taxon>
        <taxon>Thermoplasmataceae</taxon>
        <taxon>Oxyplasma</taxon>
    </lineage>
</organism>
<evidence type="ECO:0000313" key="1">
    <source>
        <dbReference type="EMBL" id="WYY00137.1"/>
    </source>
</evidence>
<sequence length="100" mass="11322">MAEFQCYVCNKKVKTGEKFTFTNSGSVHFDCFASSRRKEVGPEKVEQLSVLVSLLDSELRHLLNILDIQAFSPEAKEMLKTKYKDIEKAAGETTRMISSL</sequence>